<dbReference type="Proteomes" id="UP000886749">
    <property type="component" value="Unassembled WGS sequence"/>
</dbReference>
<organism evidence="1 2">
    <name type="scientific">Candidatus Egerieicola pullicola</name>
    <dbReference type="NCBI Taxonomy" id="2840775"/>
    <lineage>
        <taxon>Bacteria</taxon>
        <taxon>Bacillati</taxon>
        <taxon>Bacillota</taxon>
        <taxon>Clostridia</taxon>
        <taxon>Eubacteriales</taxon>
        <taxon>Oscillospiraceae</taxon>
        <taxon>Oscillospiraceae incertae sedis</taxon>
        <taxon>Candidatus Egerieicola</taxon>
    </lineage>
</organism>
<evidence type="ECO:0000313" key="1">
    <source>
        <dbReference type="EMBL" id="HIR40544.1"/>
    </source>
</evidence>
<reference evidence="1" key="2">
    <citation type="journal article" date="2021" name="PeerJ">
        <title>Extensive microbial diversity within the chicken gut microbiome revealed by metagenomics and culture.</title>
        <authorList>
            <person name="Gilroy R."/>
            <person name="Ravi A."/>
            <person name="Getino M."/>
            <person name="Pursley I."/>
            <person name="Horton D.L."/>
            <person name="Alikhan N.F."/>
            <person name="Baker D."/>
            <person name="Gharbi K."/>
            <person name="Hall N."/>
            <person name="Watson M."/>
            <person name="Adriaenssens E.M."/>
            <person name="Foster-Nyarko E."/>
            <person name="Jarju S."/>
            <person name="Secka A."/>
            <person name="Antonio M."/>
            <person name="Oren A."/>
            <person name="Chaudhuri R.R."/>
            <person name="La Ragione R."/>
            <person name="Hildebrand F."/>
            <person name="Pallen M.J."/>
        </authorList>
    </citation>
    <scope>NUCLEOTIDE SEQUENCE</scope>
    <source>
        <strain evidence="1">CHK184-25365</strain>
    </source>
</reference>
<evidence type="ECO:0000313" key="2">
    <source>
        <dbReference type="Proteomes" id="UP000886749"/>
    </source>
</evidence>
<sequence>MNSKLTCCFNYHTLTIPEELRRWKIPQEEIEQELRSLAADHASDQLVEDAIQNGDSVRCECLHCSDPAWQGRAILFYPGQKLPGAEQAEAAVLGKKAGDVFSCTVGAAEMELTVLEALRRVEPKIGPELMWILNIPGVETVEDFSRWYHQQHDPERRQKACFGIVGYWMKETTQRSEFSVDPQEEKDWCLLRGRMMFQSLLAGGIDPRIPEEGFEILTDEQAVEKLAKEQQPRFRPFLLYRYLCHEDGFEVTEEEYLKVLEQAAFQQGLTLEEAKQKSDLSLYQEMKYQEHVFYALSTEAEKELEA</sequence>
<dbReference type="EMBL" id="DVGY01000045">
    <property type="protein sequence ID" value="HIR40544.1"/>
    <property type="molecule type" value="Genomic_DNA"/>
</dbReference>
<accession>A0A9D1DCP0</accession>
<reference evidence="1" key="1">
    <citation type="submission" date="2020-10" db="EMBL/GenBank/DDBJ databases">
        <authorList>
            <person name="Gilroy R."/>
        </authorList>
    </citation>
    <scope>NUCLEOTIDE SEQUENCE</scope>
    <source>
        <strain evidence="1">CHK184-25365</strain>
    </source>
</reference>
<gene>
    <name evidence="1" type="ORF">IAB36_01800</name>
</gene>
<protein>
    <submittedName>
        <fullName evidence="1">Uncharacterized protein</fullName>
    </submittedName>
</protein>
<proteinExistence type="predicted"/>
<dbReference type="AlphaFoldDB" id="A0A9D1DCP0"/>
<name>A0A9D1DCP0_9FIRM</name>
<comment type="caution">
    <text evidence="1">The sequence shown here is derived from an EMBL/GenBank/DDBJ whole genome shotgun (WGS) entry which is preliminary data.</text>
</comment>